<evidence type="ECO:0000313" key="4">
    <source>
        <dbReference type="Proteomes" id="UP000006039"/>
    </source>
</evidence>
<organism evidence="2">
    <name type="scientific">Gaeumannomyces tritici (strain R3-111a-1)</name>
    <name type="common">Wheat and barley take-all root rot fungus</name>
    <name type="synonym">Gaeumannomyces graminis var. tritici</name>
    <dbReference type="NCBI Taxonomy" id="644352"/>
    <lineage>
        <taxon>Eukaryota</taxon>
        <taxon>Fungi</taxon>
        <taxon>Dikarya</taxon>
        <taxon>Ascomycota</taxon>
        <taxon>Pezizomycotina</taxon>
        <taxon>Sordariomycetes</taxon>
        <taxon>Sordariomycetidae</taxon>
        <taxon>Magnaporthales</taxon>
        <taxon>Magnaporthaceae</taxon>
        <taxon>Gaeumannomyces</taxon>
    </lineage>
</organism>
<feature type="region of interest" description="Disordered" evidence="1">
    <location>
        <begin position="54"/>
        <end position="91"/>
    </location>
</feature>
<dbReference type="HOGENOM" id="CLU_1540159_0_0_1"/>
<dbReference type="GeneID" id="20354671"/>
<gene>
    <name evidence="3" type="primary">20354671</name>
    <name evidence="2" type="ORF">GGTG_14213</name>
</gene>
<reference evidence="3" key="5">
    <citation type="submission" date="2018-04" db="UniProtKB">
        <authorList>
            <consortium name="EnsemblFungi"/>
        </authorList>
    </citation>
    <scope>IDENTIFICATION</scope>
    <source>
        <strain evidence="3">R3-111a-1</strain>
    </source>
</reference>
<reference evidence="3" key="4">
    <citation type="journal article" date="2015" name="G3 (Bethesda)">
        <title>Genome sequences of three phytopathogenic species of the Magnaporthaceae family of fungi.</title>
        <authorList>
            <person name="Okagaki L.H."/>
            <person name="Nunes C.C."/>
            <person name="Sailsbery J."/>
            <person name="Clay B."/>
            <person name="Brown D."/>
            <person name="John T."/>
            <person name="Oh Y."/>
            <person name="Young N."/>
            <person name="Fitzgerald M."/>
            <person name="Haas B.J."/>
            <person name="Zeng Q."/>
            <person name="Young S."/>
            <person name="Adiconis X."/>
            <person name="Fan L."/>
            <person name="Levin J.Z."/>
            <person name="Mitchell T.K."/>
            <person name="Okubara P.A."/>
            <person name="Farman M.L."/>
            <person name="Kohn L.M."/>
            <person name="Birren B."/>
            <person name="Ma L.-J."/>
            <person name="Dean R.A."/>
        </authorList>
    </citation>
    <scope>NUCLEOTIDE SEQUENCE</scope>
    <source>
        <strain evidence="3">R3-111a-1</strain>
    </source>
</reference>
<dbReference type="AlphaFoldDB" id="J3PKY7"/>
<dbReference type="EnsemblFungi" id="EJT68209">
    <property type="protein sequence ID" value="EJT68209"/>
    <property type="gene ID" value="GGTG_14213"/>
</dbReference>
<name>J3PKY7_GAET3</name>
<feature type="region of interest" description="Disordered" evidence="1">
    <location>
        <begin position="155"/>
        <end position="174"/>
    </location>
</feature>
<reference evidence="2" key="2">
    <citation type="submission" date="2010-07" db="EMBL/GenBank/DDBJ databases">
        <authorList>
            <consortium name="The Broad Institute Genome Sequencing Platform"/>
            <consortium name="Broad Institute Genome Sequencing Center for Infectious Disease"/>
            <person name="Ma L.-J."/>
            <person name="Dead R."/>
            <person name="Young S."/>
            <person name="Zeng Q."/>
            <person name="Koehrsen M."/>
            <person name="Alvarado L."/>
            <person name="Berlin A."/>
            <person name="Chapman S.B."/>
            <person name="Chen Z."/>
            <person name="Freedman E."/>
            <person name="Gellesch M."/>
            <person name="Goldberg J."/>
            <person name="Griggs A."/>
            <person name="Gujja S."/>
            <person name="Heilman E.R."/>
            <person name="Heiman D."/>
            <person name="Hepburn T."/>
            <person name="Howarth C."/>
            <person name="Jen D."/>
            <person name="Larson L."/>
            <person name="Mehta T."/>
            <person name="Neiman D."/>
            <person name="Pearson M."/>
            <person name="Roberts A."/>
            <person name="Saif S."/>
            <person name="Shea T."/>
            <person name="Shenoy N."/>
            <person name="Sisk P."/>
            <person name="Stolte C."/>
            <person name="Sykes S."/>
            <person name="Walk T."/>
            <person name="White J."/>
            <person name="Yandava C."/>
            <person name="Haas B."/>
            <person name="Nusbaum C."/>
            <person name="Birren B."/>
        </authorList>
    </citation>
    <scope>NUCLEOTIDE SEQUENCE</scope>
    <source>
        <strain evidence="2">R3-111a-1</strain>
    </source>
</reference>
<proteinExistence type="predicted"/>
<accession>J3PKY7</accession>
<keyword evidence="4" id="KW-1185">Reference proteome</keyword>
<reference evidence="2" key="3">
    <citation type="submission" date="2010-09" db="EMBL/GenBank/DDBJ databases">
        <title>Annotation of Gaeumannomyces graminis var. tritici R3-111a-1.</title>
        <authorList>
            <consortium name="The Broad Institute Genome Sequencing Platform"/>
            <person name="Ma L.-J."/>
            <person name="Dead R."/>
            <person name="Young S.K."/>
            <person name="Zeng Q."/>
            <person name="Gargeya S."/>
            <person name="Fitzgerald M."/>
            <person name="Haas B."/>
            <person name="Abouelleil A."/>
            <person name="Alvarado L."/>
            <person name="Arachchi H.M."/>
            <person name="Berlin A."/>
            <person name="Brown A."/>
            <person name="Chapman S.B."/>
            <person name="Chen Z."/>
            <person name="Dunbar C."/>
            <person name="Freedman E."/>
            <person name="Gearin G."/>
            <person name="Gellesch M."/>
            <person name="Goldberg J."/>
            <person name="Griggs A."/>
            <person name="Gujja S."/>
            <person name="Heiman D."/>
            <person name="Howarth C."/>
            <person name="Larson L."/>
            <person name="Lui A."/>
            <person name="MacDonald P.J.P."/>
            <person name="Mehta T."/>
            <person name="Montmayeur A."/>
            <person name="Murphy C."/>
            <person name="Neiman D."/>
            <person name="Pearson M."/>
            <person name="Priest M."/>
            <person name="Roberts A."/>
            <person name="Saif S."/>
            <person name="Shea T."/>
            <person name="Shenoy N."/>
            <person name="Sisk P."/>
            <person name="Stolte C."/>
            <person name="Sykes S."/>
            <person name="Yandava C."/>
            <person name="Wortman J."/>
            <person name="Nusbaum C."/>
            <person name="Birren B."/>
        </authorList>
    </citation>
    <scope>NUCLEOTIDE SEQUENCE</scope>
    <source>
        <strain evidence="2">R3-111a-1</strain>
    </source>
</reference>
<dbReference type="Proteomes" id="UP000006039">
    <property type="component" value="Unassembled WGS sequence"/>
</dbReference>
<evidence type="ECO:0000313" key="2">
    <source>
        <dbReference type="EMBL" id="EJT68209.1"/>
    </source>
</evidence>
<dbReference type="RefSeq" id="XP_009230404.1">
    <property type="nucleotide sequence ID" value="XM_009232140.1"/>
</dbReference>
<dbReference type="VEuPathDB" id="FungiDB:GGTG_14213"/>
<reference evidence="4" key="1">
    <citation type="submission" date="2010-07" db="EMBL/GenBank/DDBJ databases">
        <title>The genome sequence of Gaeumannomyces graminis var. tritici strain R3-111a-1.</title>
        <authorList>
            <consortium name="The Broad Institute Genome Sequencing Platform"/>
            <person name="Ma L.-J."/>
            <person name="Dead R."/>
            <person name="Young S."/>
            <person name="Zeng Q."/>
            <person name="Koehrsen M."/>
            <person name="Alvarado L."/>
            <person name="Berlin A."/>
            <person name="Chapman S.B."/>
            <person name="Chen Z."/>
            <person name="Freedman E."/>
            <person name="Gellesch M."/>
            <person name="Goldberg J."/>
            <person name="Griggs A."/>
            <person name="Gujja S."/>
            <person name="Heilman E.R."/>
            <person name="Heiman D."/>
            <person name="Hepburn T."/>
            <person name="Howarth C."/>
            <person name="Jen D."/>
            <person name="Larson L."/>
            <person name="Mehta T."/>
            <person name="Neiman D."/>
            <person name="Pearson M."/>
            <person name="Roberts A."/>
            <person name="Saif S."/>
            <person name="Shea T."/>
            <person name="Shenoy N."/>
            <person name="Sisk P."/>
            <person name="Stolte C."/>
            <person name="Sykes S."/>
            <person name="Walk T."/>
            <person name="White J."/>
            <person name="Yandava C."/>
            <person name="Haas B."/>
            <person name="Nusbaum C."/>
            <person name="Birren B."/>
        </authorList>
    </citation>
    <scope>NUCLEOTIDE SEQUENCE [LARGE SCALE GENOMIC DNA]</scope>
    <source>
        <strain evidence="4">R3-111a-1</strain>
    </source>
</reference>
<sequence length="174" mass="19316">MELDVTATEPREAAWLVMQRVRWEAVFGADRVPPSGPWRRLLLAPSLENLARLRGARRTSSSSPPRQRLLSVPGRQEQQQEGGESSAASVLTTGSGTSRLVSVHNIVRFPSPSRIGSRESLWVRSRRRWRGAVPTPVSRAWRSIRLGRARGVVIAPSPGERPERPTTRSMIVLG</sequence>
<feature type="compositionally biased region" description="Low complexity" evidence="1">
    <location>
        <begin position="58"/>
        <end position="89"/>
    </location>
</feature>
<protein>
    <submittedName>
        <fullName evidence="2 3">Uncharacterized protein</fullName>
    </submittedName>
</protein>
<dbReference type="EMBL" id="GL385573">
    <property type="protein sequence ID" value="EJT68209.1"/>
    <property type="molecule type" value="Genomic_DNA"/>
</dbReference>
<evidence type="ECO:0000256" key="1">
    <source>
        <dbReference type="SAM" id="MobiDB-lite"/>
    </source>
</evidence>
<evidence type="ECO:0000313" key="3">
    <source>
        <dbReference type="EnsemblFungi" id="EJT68209"/>
    </source>
</evidence>